<dbReference type="PANTHER" id="PTHR30413">
    <property type="entry name" value="INNER MEMBRANE TRANSPORT PERMEASE"/>
    <property type="match status" value="1"/>
</dbReference>
<organism evidence="11 12">
    <name type="scientific">Methylocaldum marinum</name>
    <dbReference type="NCBI Taxonomy" id="1432792"/>
    <lineage>
        <taxon>Bacteria</taxon>
        <taxon>Pseudomonadati</taxon>
        <taxon>Pseudomonadota</taxon>
        <taxon>Gammaproteobacteria</taxon>
        <taxon>Methylococcales</taxon>
        <taxon>Methylococcaceae</taxon>
        <taxon>Methylocaldum</taxon>
    </lineage>
</organism>
<dbReference type="EMBL" id="AP017928">
    <property type="protein sequence ID" value="BBA33361.1"/>
    <property type="molecule type" value="Genomic_DNA"/>
</dbReference>
<dbReference type="GO" id="GO:0140359">
    <property type="term" value="F:ABC-type transporter activity"/>
    <property type="evidence" value="ECO:0007669"/>
    <property type="project" value="InterPro"/>
</dbReference>
<keyword evidence="8 9" id="KW-0472">Membrane</keyword>
<protein>
    <recommendedName>
        <fullName evidence="9">Transport permease protein</fullName>
    </recommendedName>
</protein>
<evidence type="ECO:0000313" key="11">
    <source>
        <dbReference type="EMBL" id="BBA33361.1"/>
    </source>
</evidence>
<evidence type="ECO:0000256" key="9">
    <source>
        <dbReference type="RuleBase" id="RU361157"/>
    </source>
</evidence>
<feature type="transmembrane region" description="Helical" evidence="9">
    <location>
        <begin position="245"/>
        <end position="267"/>
    </location>
</feature>
<name>A0A250KQV9_9GAMM</name>
<dbReference type="AlphaFoldDB" id="A0A250KQV9"/>
<gene>
    <name evidence="11" type="ORF">sS8_1401</name>
</gene>
<evidence type="ECO:0000259" key="10">
    <source>
        <dbReference type="PROSITE" id="PS51012"/>
    </source>
</evidence>
<dbReference type="PANTHER" id="PTHR30413:SF10">
    <property type="entry name" value="CAPSULE POLYSACCHARIDE EXPORT INNER-MEMBRANE PROTEIN CTRC"/>
    <property type="match status" value="1"/>
</dbReference>
<feature type="transmembrane region" description="Helical" evidence="9">
    <location>
        <begin position="123"/>
        <end position="151"/>
    </location>
</feature>
<keyword evidence="4 9" id="KW-1003">Cell membrane</keyword>
<dbReference type="GO" id="GO:0015774">
    <property type="term" value="P:polysaccharide transport"/>
    <property type="evidence" value="ECO:0007669"/>
    <property type="project" value="UniProtKB-KW"/>
</dbReference>
<keyword evidence="6 9" id="KW-1133">Transmembrane helix</keyword>
<evidence type="ECO:0000256" key="3">
    <source>
        <dbReference type="ARBA" id="ARBA00022448"/>
    </source>
</evidence>
<reference evidence="11 12" key="1">
    <citation type="submission" date="2016-12" db="EMBL/GenBank/DDBJ databases">
        <title>Genome sequencing of Methylocaldum marinum.</title>
        <authorList>
            <person name="Takeuchi M."/>
            <person name="Kamagata Y."/>
            <person name="Hiraoka S."/>
            <person name="Oshima K."/>
            <person name="Hattori M."/>
            <person name="Iwasaki W."/>
        </authorList>
    </citation>
    <scope>NUCLEOTIDE SEQUENCE [LARGE SCALE GENOMIC DNA]</scope>
    <source>
        <strain evidence="11 12">S8</strain>
    </source>
</reference>
<comment type="similarity">
    <text evidence="2 9">Belongs to the ABC-2 integral membrane protein family.</text>
</comment>
<dbReference type="InterPro" id="IPR047817">
    <property type="entry name" value="ABC2_TM_bact-type"/>
</dbReference>
<feature type="transmembrane region" description="Helical" evidence="9">
    <location>
        <begin position="157"/>
        <end position="182"/>
    </location>
</feature>
<evidence type="ECO:0000256" key="8">
    <source>
        <dbReference type="ARBA" id="ARBA00023136"/>
    </source>
</evidence>
<feature type="transmembrane region" description="Helical" evidence="9">
    <location>
        <begin position="84"/>
        <end position="102"/>
    </location>
</feature>
<evidence type="ECO:0000256" key="2">
    <source>
        <dbReference type="ARBA" id="ARBA00007783"/>
    </source>
</evidence>
<proteinExistence type="inferred from homology"/>
<keyword evidence="3 9" id="KW-0813">Transport</keyword>
<feature type="transmembrane region" description="Helical" evidence="9">
    <location>
        <begin position="194"/>
        <end position="213"/>
    </location>
</feature>
<dbReference type="GO" id="GO:0005886">
    <property type="term" value="C:plasma membrane"/>
    <property type="evidence" value="ECO:0007669"/>
    <property type="project" value="UniProtKB-SubCell"/>
</dbReference>
<keyword evidence="7" id="KW-0625">Polysaccharide transport</keyword>
<dbReference type="InterPro" id="IPR013525">
    <property type="entry name" value="ABC2_TM"/>
</dbReference>
<evidence type="ECO:0000313" key="12">
    <source>
        <dbReference type="Proteomes" id="UP000266313"/>
    </source>
</evidence>
<evidence type="ECO:0000256" key="6">
    <source>
        <dbReference type="ARBA" id="ARBA00022989"/>
    </source>
</evidence>
<comment type="subcellular location">
    <subcellularLocation>
        <location evidence="9">Cell inner membrane</location>
        <topology evidence="9">Multi-pass membrane protein</topology>
    </subcellularLocation>
    <subcellularLocation>
        <location evidence="1">Cell membrane</location>
        <topology evidence="1">Multi-pass membrane protein</topology>
    </subcellularLocation>
</comment>
<evidence type="ECO:0000256" key="1">
    <source>
        <dbReference type="ARBA" id="ARBA00004651"/>
    </source>
</evidence>
<dbReference type="Proteomes" id="UP000266313">
    <property type="component" value="Chromosome"/>
</dbReference>
<keyword evidence="5 9" id="KW-0812">Transmembrane</keyword>
<keyword evidence="12" id="KW-1185">Reference proteome</keyword>
<dbReference type="PROSITE" id="PS51012">
    <property type="entry name" value="ABC_TM2"/>
    <property type="match status" value="1"/>
</dbReference>
<accession>A0A250KQV9</accession>
<evidence type="ECO:0000256" key="7">
    <source>
        <dbReference type="ARBA" id="ARBA00023047"/>
    </source>
</evidence>
<dbReference type="GO" id="GO:0015920">
    <property type="term" value="P:lipopolysaccharide transport"/>
    <property type="evidence" value="ECO:0007669"/>
    <property type="project" value="TreeGrafter"/>
</dbReference>
<feature type="domain" description="ABC transmembrane type-2" evidence="10">
    <location>
        <begin position="51"/>
        <end position="269"/>
    </location>
</feature>
<dbReference type="RefSeq" id="WP_119628978.1">
    <property type="nucleotide sequence ID" value="NZ_AP017928.1"/>
</dbReference>
<evidence type="ECO:0000256" key="4">
    <source>
        <dbReference type="ARBA" id="ARBA00022475"/>
    </source>
</evidence>
<evidence type="ECO:0000256" key="5">
    <source>
        <dbReference type="ARBA" id="ARBA00022692"/>
    </source>
</evidence>
<dbReference type="OrthoDB" id="9786910at2"/>
<dbReference type="KEGG" id="mmai:sS8_1401"/>
<feature type="transmembrane region" description="Helical" evidence="9">
    <location>
        <begin position="49"/>
        <end position="72"/>
    </location>
</feature>
<dbReference type="Pfam" id="PF01061">
    <property type="entry name" value="ABC2_membrane"/>
    <property type="match status" value="1"/>
</dbReference>
<keyword evidence="7" id="KW-0762">Sugar transport</keyword>
<sequence length="278" mass="30887">MHIRIIRPDDRLNEGVITAVRHIVRELVQHRDHISTAFRQDFRTLYQGTFFGVAWNVLLPLTPVMLYALLALRGVLPGFEGVNPASYVALGATIWFLLAGCIQQPLQTVRSRNTEVMKTALPLSAMVISGFAQILFDTLVRMAFVAVVILITSTKLTWSAVLLPVVLVPAILFFFGIGLILAMANVIYADVGRVTMIVLQYGIFLSGVIFPVSSLPFSEILAWNPAYIFIEEARVLFFRGLPENAWLLGIYAILGAAVLLLGCRIFYLMEYRVRGIGG</sequence>